<reference evidence="2 3" key="1">
    <citation type="submission" date="2017-11" db="EMBL/GenBank/DDBJ databases">
        <title>Infants hospitalized years apart are colonized by the same room-sourced microbial strains.</title>
        <authorList>
            <person name="Brooks B."/>
            <person name="Olm M.R."/>
            <person name="Firek B.A."/>
            <person name="Baker R."/>
            <person name="Thomas B.C."/>
            <person name="Morowitz M.J."/>
            <person name="Banfield J.F."/>
        </authorList>
    </citation>
    <scope>NUCLEOTIDE SEQUENCE [LARGE SCALE GENOMIC DNA]</scope>
    <source>
        <strain evidence="2">S2_009_000_R2_76</strain>
    </source>
</reference>
<dbReference type="Pfam" id="PF14403">
    <property type="entry name" value="CP_ATPgrasp_2"/>
    <property type="match status" value="1"/>
</dbReference>
<dbReference type="AlphaFoldDB" id="A0A2W5FFY8"/>
<dbReference type="PIRSF" id="PIRSF005522">
    <property type="entry name" value="UCP005522"/>
    <property type="match status" value="1"/>
</dbReference>
<gene>
    <name evidence="2" type="ORF">DI598_00355</name>
</gene>
<dbReference type="InterPro" id="IPR051680">
    <property type="entry name" value="ATP-dep_Glu-Cys_Ligase-2"/>
</dbReference>
<dbReference type="Gene3D" id="3.30.1490.270">
    <property type="match status" value="1"/>
</dbReference>
<feature type="domain" description="Circularly permuted ATP-grasp type 2" evidence="1">
    <location>
        <begin position="81"/>
        <end position="457"/>
    </location>
</feature>
<accession>A0A2W5FFY8</accession>
<dbReference type="InterPro" id="IPR025841">
    <property type="entry name" value="CP_ATPgrasp_2"/>
</dbReference>
<evidence type="ECO:0000313" key="3">
    <source>
        <dbReference type="Proteomes" id="UP000249645"/>
    </source>
</evidence>
<dbReference type="EMBL" id="QFOI01000002">
    <property type="protein sequence ID" value="PZP52597.1"/>
    <property type="molecule type" value="Genomic_DNA"/>
</dbReference>
<evidence type="ECO:0000259" key="1">
    <source>
        <dbReference type="Pfam" id="PF14403"/>
    </source>
</evidence>
<sequence length="482" mass="54447">MDHWSNQYITNSSTYDEMRLEDGTVRVPYEKVEDYIKLFDTHSFKEKEKMAADLFMNRGITFTVYSEKEGIERIFPFDIIPRIITSSEWSTIESGIKQRLRALNLFLKDIYSKQQIINDGVVPAHLIASCPHYNRDVFGIQIPHDIYVHIAGVDLIRDANGEFYVLEDNLRTPSGVSYMLENREITKRIFSNLLSENKVRSISNYPNLLHKVLTSVAPRNKSNPTVVLLTPGIYNSAYYEHSFLAKYMGIELVEGRDLVVQDQHVYMKSTSGLQQVDVIYRRVDDDFLDPLSFRPDSSLGVAGLMSVVRKGNVNIANAVGNGVADDKAVYTYVPQMIRYYLNEEPILKNVPTYSMENEDEKAYVIANFHKMVVKKTNESGGYGLVMGDKASEKEIEETIQAINEDPRNFIAQPIISLSTAPCFIDEKLQARHVDLRPYALCGPNGIDIVPGGLTRVALKEGSKVVNSSQGGGSKDTWVLNVD</sequence>
<protein>
    <recommendedName>
        <fullName evidence="1">Circularly permuted ATP-grasp type 2 domain-containing protein</fullName>
    </recommendedName>
</protein>
<organism evidence="2 3">
    <name type="scientific">Pseudopedobacter saltans</name>
    <dbReference type="NCBI Taxonomy" id="151895"/>
    <lineage>
        <taxon>Bacteria</taxon>
        <taxon>Pseudomonadati</taxon>
        <taxon>Bacteroidota</taxon>
        <taxon>Sphingobacteriia</taxon>
        <taxon>Sphingobacteriales</taxon>
        <taxon>Sphingobacteriaceae</taxon>
        <taxon>Pseudopedobacter</taxon>
    </lineage>
</organism>
<dbReference type="PANTHER" id="PTHR34595:SF7">
    <property type="entry name" value="SLL1039 PROTEIN"/>
    <property type="match status" value="1"/>
</dbReference>
<dbReference type="Gene3D" id="3.40.50.11290">
    <property type="match status" value="1"/>
</dbReference>
<proteinExistence type="predicted"/>
<dbReference type="Proteomes" id="UP000249645">
    <property type="component" value="Unassembled WGS sequence"/>
</dbReference>
<name>A0A2W5FFY8_9SPHI</name>
<evidence type="ECO:0000313" key="2">
    <source>
        <dbReference type="EMBL" id="PZP52597.1"/>
    </source>
</evidence>
<dbReference type="SUPFAM" id="SSF56059">
    <property type="entry name" value="Glutathione synthetase ATP-binding domain-like"/>
    <property type="match status" value="1"/>
</dbReference>
<comment type="caution">
    <text evidence="2">The sequence shown here is derived from an EMBL/GenBank/DDBJ whole genome shotgun (WGS) entry which is preliminary data.</text>
</comment>
<dbReference type="PANTHER" id="PTHR34595">
    <property type="entry name" value="BLR5612 PROTEIN"/>
    <property type="match status" value="1"/>
</dbReference>
<dbReference type="InterPro" id="IPR016450">
    <property type="entry name" value="UCP005522"/>
</dbReference>